<dbReference type="Gene3D" id="2.160.10.10">
    <property type="entry name" value="Hexapeptide repeat proteins"/>
    <property type="match status" value="1"/>
</dbReference>
<dbReference type="GO" id="GO:0006535">
    <property type="term" value="P:cysteine biosynthetic process from serine"/>
    <property type="evidence" value="ECO:0007669"/>
    <property type="project" value="InterPro"/>
</dbReference>
<keyword evidence="1" id="KW-0012">Acyltransferase</keyword>
<keyword evidence="1" id="KW-0808">Transferase</keyword>
<sequence>MDKKKGPGLYIGHGWGTVVNASSIGKNCIIYQNVTIGSRNLKEPIIGDNVVITAHAILLGDIKIGNGSKIGPGAVVVKDVPGNAVVVSPSPIIIKQDNEKVNIVLS</sequence>
<evidence type="ECO:0000313" key="1">
    <source>
        <dbReference type="EMBL" id="MBB4045535.1"/>
    </source>
</evidence>
<dbReference type="EMBL" id="JACIER010000016">
    <property type="protein sequence ID" value="MBB4045535.1"/>
    <property type="molecule type" value="Genomic_DNA"/>
</dbReference>
<dbReference type="InterPro" id="IPR011004">
    <property type="entry name" value="Trimer_LpxA-like_sf"/>
</dbReference>
<dbReference type="InterPro" id="IPR005881">
    <property type="entry name" value="Ser_O-AcTrfase"/>
</dbReference>
<gene>
    <name evidence="1" type="ORF">GGR06_003350</name>
</gene>
<dbReference type="AlphaFoldDB" id="A0A840DA81"/>
<dbReference type="RefSeq" id="WP_183209245.1">
    <property type="nucleotide sequence ID" value="NZ_JACIER010000016.1"/>
</dbReference>
<dbReference type="SUPFAM" id="SSF51161">
    <property type="entry name" value="Trimeric LpxA-like enzymes"/>
    <property type="match status" value="1"/>
</dbReference>
<dbReference type="Pfam" id="PF00132">
    <property type="entry name" value="Hexapep"/>
    <property type="match status" value="1"/>
</dbReference>
<dbReference type="PIRSF" id="PIRSF000441">
    <property type="entry name" value="CysE"/>
    <property type="match status" value="1"/>
</dbReference>
<comment type="caution">
    <text evidence="1">The sequence shown here is derived from an EMBL/GenBank/DDBJ whole genome shotgun (WGS) entry which is preliminary data.</text>
</comment>
<evidence type="ECO:0000313" key="2">
    <source>
        <dbReference type="Proteomes" id="UP000560658"/>
    </source>
</evidence>
<accession>A0A840DA81</accession>
<organism evidence="1 2">
    <name type="scientific">Bacteroides reticulotermitis</name>
    <dbReference type="NCBI Taxonomy" id="1133319"/>
    <lineage>
        <taxon>Bacteria</taxon>
        <taxon>Pseudomonadati</taxon>
        <taxon>Bacteroidota</taxon>
        <taxon>Bacteroidia</taxon>
        <taxon>Bacteroidales</taxon>
        <taxon>Bacteroidaceae</taxon>
        <taxon>Bacteroides</taxon>
    </lineage>
</organism>
<reference evidence="1" key="1">
    <citation type="submission" date="2020-08" db="EMBL/GenBank/DDBJ databases">
        <title>Genomic Encyclopedia of Type Strains, Phase IV (KMG-IV): sequencing the most valuable type-strain genomes for metagenomic binning, comparative biology and taxonomic classification.</title>
        <authorList>
            <person name="Goeker M."/>
        </authorList>
    </citation>
    <scope>NUCLEOTIDE SEQUENCE [LARGE SCALE GENOMIC DNA]</scope>
    <source>
        <strain evidence="1">DSM 105720</strain>
    </source>
</reference>
<dbReference type="GO" id="GO:0009001">
    <property type="term" value="F:serine O-acetyltransferase activity"/>
    <property type="evidence" value="ECO:0007669"/>
    <property type="project" value="UniProtKB-EC"/>
</dbReference>
<dbReference type="InterPro" id="IPR001451">
    <property type="entry name" value="Hexapep"/>
</dbReference>
<keyword evidence="2" id="KW-1185">Reference proteome</keyword>
<protein>
    <submittedName>
        <fullName evidence="1">Serine O-acetyltransferase</fullName>
        <ecNumber evidence="1">2.3.1.30</ecNumber>
    </submittedName>
</protein>
<dbReference type="GO" id="GO:0005737">
    <property type="term" value="C:cytoplasm"/>
    <property type="evidence" value="ECO:0007669"/>
    <property type="project" value="InterPro"/>
</dbReference>
<name>A0A840DA81_9BACE</name>
<dbReference type="PANTHER" id="PTHR42811">
    <property type="entry name" value="SERINE ACETYLTRANSFERASE"/>
    <property type="match status" value="1"/>
</dbReference>
<dbReference type="Proteomes" id="UP000560658">
    <property type="component" value="Unassembled WGS sequence"/>
</dbReference>
<proteinExistence type="predicted"/>
<dbReference type="EC" id="2.3.1.30" evidence="1"/>